<accession>A0A178ZG06</accession>
<organism evidence="3 4">
    <name type="scientific">Fonsecaea erecta</name>
    <dbReference type="NCBI Taxonomy" id="1367422"/>
    <lineage>
        <taxon>Eukaryota</taxon>
        <taxon>Fungi</taxon>
        <taxon>Dikarya</taxon>
        <taxon>Ascomycota</taxon>
        <taxon>Pezizomycotina</taxon>
        <taxon>Eurotiomycetes</taxon>
        <taxon>Chaetothyriomycetidae</taxon>
        <taxon>Chaetothyriales</taxon>
        <taxon>Herpotrichiellaceae</taxon>
        <taxon>Fonsecaea</taxon>
    </lineage>
</organism>
<evidence type="ECO:0000313" key="3">
    <source>
        <dbReference type="EMBL" id="OAP57985.1"/>
    </source>
</evidence>
<dbReference type="GeneID" id="30011243"/>
<dbReference type="AlphaFoldDB" id="A0A178ZG06"/>
<sequence length="197" mass="21445">MAVAALAQGDWSGWSQNHTHDIDSDGHRNHPRGEEQNTHGPGAHGQGISKCCLNSTDVDYLVKGYTYLLQYPGGPVFNDTANSVLSDQFTVWSDSINTLGNRALGTPAYPSLQAFIASQAVTPPLPTVQTLSTSHTCHQIFWRWNASGIGNQQMRVQGMIALDVDVAAMKIDTVYSEFNTAAFWTDLGNKECQGTKD</sequence>
<dbReference type="Pfam" id="PF26534">
    <property type="entry name" value="NTF2_7"/>
    <property type="match status" value="1"/>
</dbReference>
<evidence type="ECO:0000313" key="4">
    <source>
        <dbReference type="Proteomes" id="UP000078343"/>
    </source>
</evidence>
<reference evidence="3 4" key="1">
    <citation type="submission" date="2016-04" db="EMBL/GenBank/DDBJ databases">
        <title>Draft genome of Fonsecaea erecta CBS 125763.</title>
        <authorList>
            <person name="Weiss V.A."/>
            <person name="Vicente V.A."/>
            <person name="Raittz R.T."/>
            <person name="Moreno L.F."/>
            <person name="De Souza E.M."/>
            <person name="Pedrosa F.O."/>
            <person name="Steffens M.B."/>
            <person name="Faoro H."/>
            <person name="Tadra-Sfeir M.Z."/>
            <person name="Najafzadeh M.J."/>
            <person name="Felipe M.S."/>
            <person name="Teixeira M."/>
            <person name="Sun J."/>
            <person name="Xi L."/>
            <person name="Gomes R."/>
            <person name="De Azevedo C.M."/>
            <person name="Salgado C.G."/>
            <person name="Da Silva M.B."/>
            <person name="Nascimento M.F."/>
            <person name="Queiroz-Telles F."/>
            <person name="Attili D.S."/>
            <person name="Gorbushina A."/>
        </authorList>
    </citation>
    <scope>NUCLEOTIDE SEQUENCE [LARGE SCALE GENOMIC DNA]</scope>
    <source>
        <strain evidence="3 4">CBS 125763</strain>
    </source>
</reference>
<dbReference type="RefSeq" id="XP_018691352.1">
    <property type="nucleotide sequence ID" value="XM_018838584.1"/>
</dbReference>
<dbReference type="EMBL" id="LVYI01000006">
    <property type="protein sequence ID" value="OAP57985.1"/>
    <property type="molecule type" value="Genomic_DNA"/>
</dbReference>
<dbReference type="InterPro" id="IPR058645">
    <property type="entry name" value="NTF2-like_dom_7"/>
</dbReference>
<proteinExistence type="predicted"/>
<dbReference type="OrthoDB" id="5596743at2759"/>
<dbReference type="Proteomes" id="UP000078343">
    <property type="component" value="Unassembled WGS sequence"/>
</dbReference>
<feature type="region of interest" description="Disordered" evidence="1">
    <location>
        <begin position="8"/>
        <end position="46"/>
    </location>
</feature>
<feature type="domain" description="NTF2-like" evidence="2">
    <location>
        <begin position="51"/>
        <end position="189"/>
    </location>
</feature>
<keyword evidence="4" id="KW-1185">Reference proteome</keyword>
<feature type="compositionally biased region" description="Basic and acidic residues" evidence="1">
    <location>
        <begin position="18"/>
        <end position="37"/>
    </location>
</feature>
<comment type="caution">
    <text evidence="3">The sequence shown here is derived from an EMBL/GenBank/DDBJ whole genome shotgun (WGS) entry which is preliminary data.</text>
</comment>
<protein>
    <recommendedName>
        <fullName evidence="2">NTF2-like domain-containing protein</fullName>
    </recommendedName>
</protein>
<evidence type="ECO:0000256" key="1">
    <source>
        <dbReference type="SAM" id="MobiDB-lite"/>
    </source>
</evidence>
<gene>
    <name evidence="3" type="ORF">AYL99_07075</name>
</gene>
<evidence type="ECO:0000259" key="2">
    <source>
        <dbReference type="Pfam" id="PF26534"/>
    </source>
</evidence>
<name>A0A178ZG06_9EURO</name>